<reference evidence="4 5" key="1">
    <citation type="submission" date="2019-03" db="EMBL/GenBank/DDBJ databases">
        <title>Genomic Encyclopedia of Type Strains, Phase IV (KMG-IV): sequencing the most valuable type-strain genomes for metagenomic binning, comparative biology and taxonomic classification.</title>
        <authorList>
            <person name="Goeker M."/>
        </authorList>
    </citation>
    <scope>NUCLEOTIDE SEQUENCE [LARGE SCALE GENOMIC DNA]</scope>
    <source>
        <strain evidence="4 5">DSM 9035</strain>
    </source>
</reference>
<dbReference type="Gene3D" id="3.30.70.2450">
    <property type="match status" value="1"/>
</dbReference>
<dbReference type="OrthoDB" id="9791689at2"/>
<evidence type="ECO:0000256" key="2">
    <source>
        <dbReference type="SAM" id="Phobius"/>
    </source>
</evidence>
<dbReference type="Pfam" id="PF01494">
    <property type="entry name" value="FAD_binding_3"/>
    <property type="match status" value="1"/>
</dbReference>
<dbReference type="GO" id="GO:0016491">
    <property type="term" value="F:oxidoreductase activity"/>
    <property type="evidence" value="ECO:0007669"/>
    <property type="project" value="UniProtKB-KW"/>
</dbReference>
<dbReference type="SUPFAM" id="SSF51905">
    <property type="entry name" value="FAD/NAD(P)-binding domain"/>
    <property type="match status" value="1"/>
</dbReference>
<feature type="transmembrane region" description="Helical" evidence="2">
    <location>
        <begin position="7"/>
        <end position="24"/>
    </location>
</feature>
<keyword evidence="2" id="KW-0812">Transmembrane</keyword>
<keyword evidence="2" id="KW-1133">Transmembrane helix</keyword>
<dbReference type="Proteomes" id="UP000294664">
    <property type="component" value="Unassembled WGS sequence"/>
</dbReference>
<dbReference type="GO" id="GO:0071949">
    <property type="term" value="F:FAD binding"/>
    <property type="evidence" value="ECO:0007669"/>
    <property type="project" value="InterPro"/>
</dbReference>
<organism evidence="4 5">
    <name type="scientific">Aquabacter spiritensis</name>
    <dbReference type="NCBI Taxonomy" id="933073"/>
    <lineage>
        <taxon>Bacteria</taxon>
        <taxon>Pseudomonadati</taxon>
        <taxon>Pseudomonadota</taxon>
        <taxon>Alphaproteobacteria</taxon>
        <taxon>Hyphomicrobiales</taxon>
        <taxon>Xanthobacteraceae</taxon>
        <taxon>Aquabacter</taxon>
    </lineage>
</organism>
<protein>
    <submittedName>
        <fullName evidence="4">3-(3-hydroxy-phenyl)propionate hydroxylase</fullName>
    </submittedName>
</protein>
<evidence type="ECO:0000313" key="4">
    <source>
        <dbReference type="EMBL" id="TCT06716.1"/>
    </source>
</evidence>
<dbReference type="InterPro" id="IPR050631">
    <property type="entry name" value="PheA/TfdB_FAD_monoxygenase"/>
</dbReference>
<name>A0A4R3M204_9HYPH</name>
<dbReference type="AlphaFoldDB" id="A0A4R3M204"/>
<evidence type="ECO:0000256" key="1">
    <source>
        <dbReference type="ARBA" id="ARBA00023002"/>
    </source>
</evidence>
<dbReference type="RefSeq" id="WP_132030195.1">
    <property type="nucleotide sequence ID" value="NZ_SMAI01000002.1"/>
</dbReference>
<dbReference type="EMBL" id="SMAI01000002">
    <property type="protein sequence ID" value="TCT06716.1"/>
    <property type="molecule type" value="Genomic_DNA"/>
</dbReference>
<comment type="caution">
    <text evidence="4">The sequence shown here is derived from an EMBL/GenBank/DDBJ whole genome shotgun (WGS) entry which is preliminary data.</text>
</comment>
<dbReference type="PANTHER" id="PTHR43476">
    <property type="entry name" value="3-(3-HYDROXY-PHENYL)PROPIONATE/3-HYDROXYCINNAMIC ACID HYDROXYLASE"/>
    <property type="match status" value="1"/>
</dbReference>
<keyword evidence="5" id="KW-1185">Reference proteome</keyword>
<dbReference type="PRINTS" id="PR00420">
    <property type="entry name" value="RNGMNOXGNASE"/>
</dbReference>
<proteinExistence type="predicted"/>
<dbReference type="PANTHER" id="PTHR43476:SF5">
    <property type="entry name" value="FAD-DEPENDENT MONOOXYGENASE"/>
    <property type="match status" value="1"/>
</dbReference>
<evidence type="ECO:0000313" key="5">
    <source>
        <dbReference type="Proteomes" id="UP000294664"/>
    </source>
</evidence>
<evidence type="ECO:0000259" key="3">
    <source>
        <dbReference type="Pfam" id="PF01494"/>
    </source>
</evidence>
<feature type="domain" description="FAD-binding" evidence="3">
    <location>
        <begin position="7"/>
        <end position="351"/>
    </location>
</feature>
<keyword evidence="1" id="KW-0560">Oxidoreductase</keyword>
<gene>
    <name evidence="4" type="ORF">EDC64_102195</name>
</gene>
<dbReference type="InterPro" id="IPR036188">
    <property type="entry name" value="FAD/NAD-bd_sf"/>
</dbReference>
<sequence>MKSVERVIVAGCGPVGAVMALALIRKGIPVTIVEADAEPKMDQRAATVHPPTVEMLAELDLLDDAFETGLQSPIFHFRDRTTGELVAVFDVQVLEGEVAYPFVLQWEQYKLVRAVMKRLESHPLADMRFSTRLVDLGQSADKVEATVVNPAGETELLQARYIIGTDGGRSTVRRLADIEFEGFTWPERFIKIGTQFDFIGAGTGYCTRNYFSDPDEWLNLFKVKGEDEEGVWRGIFPVPADEPDEAALSAEGVQRRLQGLFPKAGDYDIAYHALYAVHQRVAKTFNKGRVLLAGDSAHVNNPIGGMGMNGGIHDAMNLADKLADVWFGRAEPDVFDRYTRQRRKAQVDFVQAQTILNKKSLEERDPALRREHLDRLRKTSEDLALHRKFLFRSSLFDSLREANEVL</sequence>
<keyword evidence="2" id="KW-0472">Membrane</keyword>
<dbReference type="InterPro" id="IPR002938">
    <property type="entry name" value="FAD-bd"/>
</dbReference>
<dbReference type="Gene3D" id="3.50.50.60">
    <property type="entry name" value="FAD/NAD(P)-binding domain"/>
    <property type="match status" value="1"/>
</dbReference>
<accession>A0A4R3M204</accession>